<accession>F5XRK5</accession>
<dbReference type="RefSeq" id="WP_013862578.1">
    <property type="nucleotide sequence ID" value="NC_015635.1"/>
</dbReference>
<keyword evidence="2" id="KW-1185">Reference proteome</keyword>
<dbReference type="eggNOG" id="COG4544">
    <property type="taxonomic scope" value="Bacteria"/>
</dbReference>
<proteinExistence type="predicted"/>
<reference evidence="1 2" key="1">
    <citation type="submission" date="2011-05" db="EMBL/GenBank/DDBJ databases">
        <title>Whole genome sequence of Microlunatus phosphovorus NM-1.</title>
        <authorList>
            <person name="Hosoyama A."/>
            <person name="Sasaki K."/>
            <person name="Harada T."/>
            <person name="Igarashi R."/>
            <person name="Kawakoshi A."/>
            <person name="Sasagawa M."/>
            <person name="Fukada J."/>
            <person name="Nakamura S."/>
            <person name="Katano Y."/>
            <person name="Hanada S."/>
            <person name="Kamagata Y."/>
            <person name="Nakamura N."/>
            <person name="Yamazaki S."/>
            <person name="Fujita N."/>
        </authorList>
    </citation>
    <scope>NUCLEOTIDE SEQUENCE [LARGE SCALE GENOMIC DNA]</scope>
    <source>
        <strain evidence="2">ATCC 700054 / DSM 10555 / JCM 9379 / NBRC 101784 / NCIMB 13414 / VKM Ac-1990 / NM-1</strain>
    </source>
</reference>
<dbReference type="AlphaFoldDB" id="F5XRK5"/>
<evidence type="ECO:0008006" key="3">
    <source>
        <dbReference type="Google" id="ProtNLM"/>
    </source>
</evidence>
<gene>
    <name evidence="1" type="ordered locus">MLP_16810</name>
</gene>
<evidence type="ECO:0000313" key="1">
    <source>
        <dbReference type="EMBL" id="BAK34695.1"/>
    </source>
</evidence>
<protein>
    <recommendedName>
        <fullName evidence="3">Protein ImuA</fullName>
    </recommendedName>
</protein>
<dbReference type="Proteomes" id="UP000007947">
    <property type="component" value="Chromosome"/>
</dbReference>
<sequence length="228" mass="24430">MTATPTIADLRQRVNRMQGAAVSRRLPLLSGLSEVVSLHTGMVATLDSPALAMSLMAGPSRAGEWTSVVGVSEFGFDAALAFGVDLGRCIVVPEPGEHWLSVTAGLIEITTLVLVRPPVPVTEQQATRMLARLRQKDAALLVDSGLLGERAWPRPQRRLTVADNRWTGLGRGHGHLRGRQVTVRSWGGGVPDRTVDLWLPDERLDVRVEPSRGAGYGAAGYESEVAAG</sequence>
<evidence type="ECO:0000313" key="2">
    <source>
        <dbReference type="Proteomes" id="UP000007947"/>
    </source>
</evidence>
<dbReference type="STRING" id="1032480.MLP_16810"/>
<dbReference type="EMBL" id="AP012204">
    <property type="protein sequence ID" value="BAK34695.1"/>
    <property type="molecule type" value="Genomic_DNA"/>
</dbReference>
<dbReference type="HOGENOM" id="CLU_074514_2_0_11"/>
<organism evidence="1 2">
    <name type="scientific">Microlunatus phosphovorus (strain ATCC 700054 / DSM 10555 / JCM 9379 / NBRC 101784 / NCIMB 13414 / VKM Ac-1990 / NM-1)</name>
    <dbReference type="NCBI Taxonomy" id="1032480"/>
    <lineage>
        <taxon>Bacteria</taxon>
        <taxon>Bacillati</taxon>
        <taxon>Actinomycetota</taxon>
        <taxon>Actinomycetes</taxon>
        <taxon>Propionibacteriales</taxon>
        <taxon>Propionibacteriaceae</taxon>
        <taxon>Microlunatus</taxon>
    </lineage>
</organism>
<name>F5XRK5_MICPN</name>
<dbReference type="OrthoDB" id="3873597at2"/>
<dbReference type="KEGG" id="mph:MLP_16810"/>